<organism evidence="2 3">
    <name type="scientific">Leucocoprinus leucothites</name>
    <dbReference type="NCBI Taxonomy" id="201217"/>
    <lineage>
        <taxon>Eukaryota</taxon>
        <taxon>Fungi</taxon>
        <taxon>Dikarya</taxon>
        <taxon>Basidiomycota</taxon>
        <taxon>Agaricomycotina</taxon>
        <taxon>Agaricomycetes</taxon>
        <taxon>Agaricomycetidae</taxon>
        <taxon>Agaricales</taxon>
        <taxon>Agaricineae</taxon>
        <taxon>Agaricaceae</taxon>
        <taxon>Leucocoprinus</taxon>
    </lineage>
</organism>
<dbReference type="InterPro" id="IPR001810">
    <property type="entry name" value="F-box_dom"/>
</dbReference>
<dbReference type="AlphaFoldDB" id="A0A8H5LLT0"/>
<comment type="caution">
    <text evidence="2">The sequence shown here is derived from an EMBL/GenBank/DDBJ whole genome shotgun (WGS) entry which is preliminary data.</text>
</comment>
<evidence type="ECO:0000313" key="2">
    <source>
        <dbReference type="EMBL" id="KAF5362255.1"/>
    </source>
</evidence>
<dbReference type="InterPro" id="IPR032675">
    <property type="entry name" value="LRR_dom_sf"/>
</dbReference>
<dbReference type="Gene3D" id="3.80.10.10">
    <property type="entry name" value="Ribonuclease Inhibitor"/>
    <property type="match status" value="2"/>
</dbReference>
<feature type="domain" description="F-box" evidence="1">
    <location>
        <begin position="8"/>
        <end position="45"/>
    </location>
</feature>
<accession>A0A8H5LLT0</accession>
<dbReference type="OrthoDB" id="2663142at2759"/>
<dbReference type="SUPFAM" id="SSF52047">
    <property type="entry name" value="RNI-like"/>
    <property type="match status" value="1"/>
</dbReference>
<dbReference type="Pfam" id="PF12937">
    <property type="entry name" value="F-box-like"/>
    <property type="match status" value="1"/>
</dbReference>
<name>A0A8H5LLT0_9AGAR</name>
<sequence length="515" mass="57351">MHPALRIDEVLRQIFFYAADSKKDLTSLAQVCRSWKEPALDFTWKFLPSLSPLLNLLNLVPVLTKKNAPTRMPSSDIDTLSFYAVRVRQLVHRQICVPSSDQTQALLHILEHKAAMLPMLVSLDLSFRAWISLYHILAFSKNLQRLDLDLGFGSRAENHIGESHQFLVNVAMYANNLHELCIRGTLSHQFHELVPLMRNLQRISLRTGTSLTTAAILELARLPSLIELEFHATHLTAESIASELGEMLFPSLQNMRLHAQSSAITAIIAALPHNKLNRLWLEAQDAVHTDVDWNDILKLVSTKIPTSLNFIGLEHHVELMQDETIIDNPTINSVSQLSPTIVTAPSVSISGHRPAPSPSLSLRSFSKFHALKKVQVEMTIPPSFSKEDVQELCMGCPALEHLDLGGSSCFEPKMAAELADSNLRCFQSLQQLESLALPGIHTVNQIPSTSEERSGVPSKLRSLILTQTSFVDGSSLARHLMTFFPGLESVDGSPTQDNLWSAARAELSHFRRQAC</sequence>
<reference evidence="2 3" key="1">
    <citation type="journal article" date="2020" name="ISME J.">
        <title>Uncovering the hidden diversity of litter-decomposition mechanisms in mushroom-forming fungi.</title>
        <authorList>
            <person name="Floudas D."/>
            <person name="Bentzer J."/>
            <person name="Ahren D."/>
            <person name="Johansson T."/>
            <person name="Persson P."/>
            <person name="Tunlid A."/>
        </authorList>
    </citation>
    <scope>NUCLEOTIDE SEQUENCE [LARGE SCALE GENOMIC DNA]</scope>
    <source>
        <strain evidence="2 3">CBS 146.42</strain>
    </source>
</reference>
<gene>
    <name evidence="2" type="ORF">D9756_002322</name>
</gene>
<proteinExistence type="predicted"/>
<dbReference type="EMBL" id="JAACJO010000002">
    <property type="protein sequence ID" value="KAF5362255.1"/>
    <property type="molecule type" value="Genomic_DNA"/>
</dbReference>
<evidence type="ECO:0000313" key="3">
    <source>
        <dbReference type="Proteomes" id="UP000559027"/>
    </source>
</evidence>
<dbReference type="Proteomes" id="UP000559027">
    <property type="component" value="Unassembled WGS sequence"/>
</dbReference>
<protein>
    <recommendedName>
        <fullName evidence="1">F-box domain-containing protein</fullName>
    </recommendedName>
</protein>
<evidence type="ECO:0000259" key="1">
    <source>
        <dbReference type="Pfam" id="PF12937"/>
    </source>
</evidence>
<keyword evidence="3" id="KW-1185">Reference proteome</keyword>